<dbReference type="Proteomes" id="UP001177140">
    <property type="component" value="Unassembled WGS sequence"/>
</dbReference>
<evidence type="ECO:0000313" key="3">
    <source>
        <dbReference type="Proteomes" id="UP001177140"/>
    </source>
</evidence>
<accession>A0AA41VJ02</accession>
<evidence type="ECO:0000313" key="2">
    <source>
        <dbReference type="EMBL" id="MCL7042146.1"/>
    </source>
</evidence>
<gene>
    <name evidence="2" type="ORF">MKW94_003053</name>
</gene>
<dbReference type="EMBL" id="JAJJMA010231931">
    <property type="protein sequence ID" value="MCL7042146.1"/>
    <property type="molecule type" value="Genomic_DNA"/>
</dbReference>
<sequence>FPADKSANSDDQQRQPMNPRENRWHPPEMTVRAHEQNKSSPIPIPISNGKDDNHHKMDIKMIDLNIRPNNRINGQASSSQ</sequence>
<evidence type="ECO:0000256" key="1">
    <source>
        <dbReference type="SAM" id="MobiDB-lite"/>
    </source>
</evidence>
<keyword evidence="3" id="KW-1185">Reference proteome</keyword>
<name>A0AA41VJ02_PAPNU</name>
<proteinExistence type="predicted"/>
<dbReference type="AlphaFoldDB" id="A0AA41VJ02"/>
<feature type="compositionally biased region" description="Basic and acidic residues" evidence="1">
    <location>
        <begin position="20"/>
        <end position="37"/>
    </location>
</feature>
<protein>
    <submittedName>
        <fullName evidence="2">Uncharacterized protein</fullName>
    </submittedName>
</protein>
<feature type="non-terminal residue" evidence="2">
    <location>
        <position position="1"/>
    </location>
</feature>
<reference evidence="2" key="1">
    <citation type="submission" date="2022-03" db="EMBL/GenBank/DDBJ databases">
        <title>A functionally conserved STORR gene fusion in Papaver species that diverged 16.8 million years ago.</title>
        <authorList>
            <person name="Catania T."/>
        </authorList>
    </citation>
    <scope>NUCLEOTIDE SEQUENCE</scope>
    <source>
        <strain evidence="2">S-191538</strain>
    </source>
</reference>
<organism evidence="2 3">
    <name type="scientific">Papaver nudicaule</name>
    <name type="common">Iceland poppy</name>
    <dbReference type="NCBI Taxonomy" id="74823"/>
    <lineage>
        <taxon>Eukaryota</taxon>
        <taxon>Viridiplantae</taxon>
        <taxon>Streptophyta</taxon>
        <taxon>Embryophyta</taxon>
        <taxon>Tracheophyta</taxon>
        <taxon>Spermatophyta</taxon>
        <taxon>Magnoliopsida</taxon>
        <taxon>Ranunculales</taxon>
        <taxon>Papaveraceae</taxon>
        <taxon>Papaveroideae</taxon>
        <taxon>Papaver</taxon>
    </lineage>
</organism>
<feature type="non-terminal residue" evidence="2">
    <location>
        <position position="80"/>
    </location>
</feature>
<feature type="region of interest" description="Disordered" evidence="1">
    <location>
        <begin position="1"/>
        <end position="54"/>
    </location>
</feature>
<comment type="caution">
    <text evidence="2">The sequence shown here is derived from an EMBL/GenBank/DDBJ whole genome shotgun (WGS) entry which is preliminary data.</text>
</comment>